<accession>A0A8B6FR94</accession>
<keyword evidence="4" id="KW-1185">Reference proteome</keyword>
<dbReference type="Proteomes" id="UP000596742">
    <property type="component" value="Unassembled WGS sequence"/>
</dbReference>
<sequence>MSTTSSFTVSNPIDITSNGSSQEASYCTTEEIVSLRRHHRVKDGIKRLTEKYDSIGNFIPMTGRPPSIASLKSAKEERERLASFGSNGSNSISQSPSRTSFAEGISEHDLLQVEMFYRSHKTDVHVCPSLANLYFGKVVGNKDKWKFAMTGIPVLVLDTGKHQRDRKLHVILAEKGTGFVLWKDKVDQLTAYKAPHANFHTLHLSTDHTRLAGLSFDDKKAAAEFVKKYLEYTSDPDDELLKLSKGKKKKVKTEKPKKFKPPKKTEISQPCCFVHVTKLENSAMENLQNNKSVISGPVAFENLLDVHDKREKDSLEVSSLLGSKLTINSDISSTVSEDPTSISSYQSEKGIPD</sequence>
<dbReference type="PROSITE" id="PS50229">
    <property type="entry name" value="WH1"/>
    <property type="match status" value="1"/>
</dbReference>
<dbReference type="AlphaFoldDB" id="A0A8B6FR94"/>
<reference evidence="3" key="1">
    <citation type="submission" date="2018-11" db="EMBL/GenBank/DDBJ databases">
        <authorList>
            <person name="Alioto T."/>
            <person name="Alioto T."/>
        </authorList>
    </citation>
    <scope>NUCLEOTIDE SEQUENCE</scope>
</reference>
<feature type="region of interest" description="Disordered" evidence="1">
    <location>
        <begin position="79"/>
        <end position="99"/>
    </location>
</feature>
<evidence type="ECO:0000259" key="2">
    <source>
        <dbReference type="PROSITE" id="PS50229"/>
    </source>
</evidence>
<dbReference type="InterPro" id="IPR000697">
    <property type="entry name" value="WH1/EVH1_dom"/>
</dbReference>
<evidence type="ECO:0000256" key="1">
    <source>
        <dbReference type="SAM" id="MobiDB-lite"/>
    </source>
</evidence>
<feature type="compositionally biased region" description="Polar residues" evidence="1">
    <location>
        <begin position="331"/>
        <end position="347"/>
    </location>
</feature>
<dbReference type="GO" id="GO:0003700">
    <property type="term" value="F:DNA-binding transcription factor activity"/>
    <property type="evidence" value="ECO:0007669"/>
    <property type="project" value="InterPro"/>
</dbReference>
<evidence type="ECO:0000313" key="4">
    <source>
        <dbReference type="Proteomes" id="UP000596742"/>
    </source>
</evidence>
<dbReference type="EMBL" id="UYJE01007254">
    <property type="protein sequence ID" value="VDI53067.1"/>
    <property type="molecule type" value="Genomic_DNA"/>
</dbReference>
<dbReference type="Gene3D" id="2.30.29.30">
    <property type="entry name" value="Pleckstrin-homology domain (PH domain)/Phosphotyrosine-binding domain (PTB)"/>
    <property type="match status" value="1"/>
</dbReference>
<dbReference type="InterPro" id="IPR011993">
    <property type="entry name" value="PH-like_dom_sf"/>
</dbReference>
<name>A0A8B6FR94_MYTGA</name>
<dbReference type="PANTHER" id="PTHR20338">
    <property type="entry name" value="NUCLEAR RESPIRATORY FACTOR 1"/>
    <property type="match status" value="1"/>
</dbReference>
<gene>
    <name evidence="3" type="ORF">MGAL_10B012552</name>
</gene>
<proteinExistence type="predicted"/>
<evidence type="ECO:0000313" key="3">
    <source>
        <dbReference type="EMBL" id="VDI53067.1"/>
    </source>
</evidence>
<dbReference type="OrthoDB" id="10021476at2759"/>
<feature type="compositionally biased region" description="Low complexity" evidence="1">
    <location>
        <begin position="83"/>
        <end position="97"/>
    </location>
</feature>
<dbReference type="InterPro" id="IPR039142">
    <property type="entry name" value="NRF1/Ewg"/>
</dbReference>
<protein>
    <recommendedName>
        <fullName evidence="2">WH1 domain-containing protein</fullName>
    </recommendedName>
</protein>
<feature type="region of interest" description="Disordered" evidence="1">
    <location>
        <begin position="331"/>
        <end position="353"/>
    </location>
</feature>
<comment type="caution">
    <text evidence="3">The sequence shown here is derived from an EMBL/GenBank/DDBJ whole genome shotgun (WGS) entry which is preliminary data.</text>
</comment>
<feature type="region of interest" description="Disordered" evidence="1">
    <location>
        <begin position="1"/>
        <end position="22"/>
    </location>
</feature>
<organism evidence="3 4">
    <name type="scientific">Mytilus galloprovincialis</name>
    <name type="common">Mediterranean mussel</name>
    <dbReference type="NCBI Taxonomy" id="29158"/>
    <lineage>
        <taxon>Eukaryota</taxon>
        <taxon>Metazoa</taxon>
        <taxon>Spiralia</taxon>
        <taxon>Lophotrochozoa</taxon>
        <taxon>Mollusca</taxon>
        <taxon>Bivalvia</taxon>
        <taxon>Autobranchia</taxon>
        <taxon>Pteriomorphia</taxon>
        <taxon>Mytilida</taxon>
        <taxon>Mytiloidea</taxon>
        <taxon>Mytilidae</taxon>
        <taxon>Mytilinae</taxon>
        <taxon>Mytilus</taxon>
    </lineage>
</organism>
<dbReference type="GO" id="GO:0006357">
    <property type="term" value="P:regulation of transcription by RNA polymerase II"/>
    <property type="evidence" value="ECO:0007669"/>
    <property type="project" value="InterPro"/>
</dbReference>
<feature type="domain" description="WH1" evidence="2">
    <location>
        <begin position="118"/>
        <end position="236"/>
    </location>
</feature>